<gene>
    <name evidence="2" type="ORF">DPBNPPHM_03749</name>
</gene>
<keyword evidence="1" id="KW-1133">Transmembrane helix</keyword>
<proteinExistence type="predicted"/>
<sequence length="53" mass="5832">MIFYSATLAASFNKVMLHCTNQLALDSLSAAVILTQFIGITFLWKIAVKLIIS</sequence>
<evidence type="ECO:0000313" key="2">
    <source>
        <dbReference type="EMBL" id="CAA0099690.1"/>
    </source>
</evidence>
<reference evidence="2 3" key="1">
    <citation type="submission" date="2019-11" db="EMBL/GenBank/DDBJ databases">
        <authorList>
            <person name="Holert J."/>
        </authorList>
    </citation>
    <scope>NUCLEOTIDE SEQUENCE [LARGE SCALE GENOMIC DNA]</scope>
    <source>
        <strain evidence="2">BC5_2</strain>
    </source>
</reference>
<keyword evidence="1" id="KW-0472">Membrane</keyword>
<dbReference type="EMBL" id="CACSII010000007">
    <property type="protein sequence ID" value="CAA0099690.1"/>
    <property type="molecule type" value="Genomic_DNA"/>
</dbReference>
<organism evidence="2 3">
    <name type="scientific">BD1-7 clade bacterium</name>
    <dbReference type="NCBI Taxonomy" id="2029982"/>
    <lineage>
        <taxon>Bacteria</taxon>
        <taxon>Pseudomonadati</taxon>
        <taxon>Pseudomonadota</taxon>
        <taxon>Gammaproteobacteria</taxon>
        <taxon>Cellvibrionales</taxon>
        <taxon>Spongiibacteraceae</taxon>
        <taxon>BD1-7 clade</taxon>
    </lineage>
</organism>
<keyword evidence="1" id="KW-0812">Transmembrane</keyword>
<accession>A0A5S9P849</accession>
<protein>
    <submittedName>
        <fullName evidence="2">Uncharacterized protein</fullName>
    </submittedName>
</protein>
<evidence type="ECO:0000256" key="1">
    <source>
        <dbReference type="SAM" id="Phobius"/>
    </source>
</evidence>
<dbReference type="AlphaFoldDB" id="A0A5S9P849"/>
<dbReference type="Proteomes" id="UP000434580">
    <property type="component" value="Unassembled WGS sequence"/>
</dbReference>
<feature type="transmembrane region" description="Helical" evidence="1">
    <location>
        <begin position="27"/>
        <end position="48"/>
    </location>
</feature>
<evidence type="ECO:0000313" key="3">
    <source>
        <dbReference type="Proteomes" id="UP000434580"/>
    </source>
</evidence>
<name>A0A5S9P849_9GAMM</name>